<evidence type="ECO:0000256" key="1">
    <source>
        <dbReference type="ARBA" id="ARBA00022670"/>
    </source>
</evidence>
<name>A0A078IP34_BRANA</name>
<dbReference type="Gene3D" id="3.40.395.10">
    <property type="entry name" value="Adenoviral Proteinase, Chain A"/>
    <property type="match status" value="1"/>
</dbReference>
<gene>
    <name evidence="5" type="primary">BnaC08g47890D</name>
    <name evidence="5" type="ORF">GSBRNA2T00097583001</name>
</gene>
<dbReference type="AlphaFoldDB" id="A0A078IP34"/>
<dbReference type="GO" id="GO:0008234">
    <property type="term" value="F:cysteine-type peptidase activity"/>
    <property type="evidence" value="ECO:0007669"/>
    <property type="project" value="InterPro"/>
</dbReference>
<dbReference type="Proteomes" id="UP000028999">
    <property type="component" value="Unassembled WGS sequence"/>
</dbReference>
<dbReference type="EMBL" id="LK032944">
    <property type="protein sequence ID" value="CDY50843.1"/>
    <property type="molecule type" value="Genomic_DNA"/>
</dbReference>
<evidence type="ECO:0000259" key="4">
    <source>
        <dbReference type="Pfam" id="PF02902"/>
    </source>
</evidence>
<accession>A0A078IP34</accession>
<proteinExistence type="predicted"/>
<dbReference type="PANTHER" id="PTHR48449">
    <property type="entry name" value="DUF1985 DOMAIN-CONTAINING PROTEIN"/>
    <property type="match status" value="1"/>
</dbReference>
<dbReference type="PaxDb" id="3708-A0A078IP34"/>
<organism evidence="5 6">
    <name type="scientific">Brassica napus</name>
    <name type="common">Rape</name>
    <dbReference type="NCBI Taxonomy" id="3708"/>
    <lineage>
        <taxon>Eukaryota</taxon>
        <taxon>Viridiplantae</taxon>
        <taxon>Streptophyta</taxon>
        <taxon>Embryophyta</taxon>
        <taxon>Tracheophyta</taxon>
        <taxon>Spermatophyta</taxon>
        <taxon>Magnoliopsida</taxon>
        <taxon>eudicotyledons</taxon>
        <taxon>Gunneridae</taxon>
        <taxon>Pentapetalae</taxon>
        <taxon>rosids</taxon>
        <taxon>malvids</taxon>
        <taxon>Brassicales</taxon>
        <taxon>Brassicaceae</taxon>
        <taxon>Brassiceae</taxon>
        <taxon>Brassica</taxon>
    </lineage>
</organism>
<dbReference type="GO" id="GO:0006508">
    <property type="term" value="P:proteolysis"/>
    <property type="evidence" value="ECO:0007669"/>
    <property type="project" value="UniProtKB-KW"/>
</dbReference>
<dbReference type="Pfam" id="PF02902">
    <property type="entry name" value="Peptidase_C48"/>
    <property type="match status" value="1"/>
</dbReference>
<reference evidence="5 6" key="1">
    <citation type="journal article" date="2014" name="Science">
        <title>Plant genetics. Early allopolyploid evolution in the post-Neolithic Brassica napus oilseed genome.</title>
        <authorList>
            <person name="Chalhoub B."/>
            <person name="Denoeud F."/>
            <person name="Liu S."/>
            <person name="Parkin I.A."/>
            <person name="Tang H."/>
            <person name="Wang X."/>
            <person name="Chiquet J."/>
            <person name="Belcram H."/>
            <person name="Tong C."/>
            <person name="Samans B."/>
            <person name="Correa M."/>
            <person name="Da Silva C."/>
            <person name="Just J."/>
            <person name="Falentin C."/>
            <person name="Koh C.S."/>
            <person name="Le Clainche I."/>
            <person name="Bernard M."/>
            <person name="Bento P."/>
            <person name="Noel B."/>
            <person name="Labadie K."/>
            <person name="Alberti A."/>
            <person name="Charles M."/>
            <person name="Arnaud D."/>
            <person name="Guo H."/>
            <person name="Daviaud C."/>
            <person name="Alamery S."/>
            <person name="Jabbari K."/>
            <person name="Zhao M."/>
            <person name="Edger P.P."/>
            <person name="Chelaifa H."/>
            <person name="Tack D."/>
            <person name="Lassalle G."/>
            <person name="Mestiri I."/>
            <person name="Schnel N."/>
            <person name="Le Paslier M.C."/>
            <person name="Fan G."/>
            <person name="Renault V."/>
            <person name="Bayer P.E."/>
            <person name="Golicz A.A."/>
            <person name="Manoli S."/>
            <person name="Lee T.H."/>
            <person name="Thi V.H."/>
            <person name="Chalabi S."/>
            <person name="Hu Q."/>
            <person name="Fan C."/>
            <person name="Tollenaere R."/>
            <person name="Lu Y."/>
            <person name="Battail C."/>
            <person name="Shen J."/>
            <person name="Sidebottom C.H."/>
            <person name="Wang X."/>
            <person name="Canaguier A."/>
            <person name="Chauveau A."/>
            <person name="Berard A."/>
            <person name="Deniot G."/>
            <person name="Guan M."/>
            <person name="Liu Z."/>
            <person name="Sun F."/>
            <person name="Lim Y.P."/>
            <person name="Lyons E."/>
            <person name="Town C.D."/>
            <person name="Bancroft I."/>
            <person name="Wang X."/>
            <person name="Meng J."/>
            <person name="Ma J."/>
            <person name="Pires J.C."/>
            <person name="King G.J."/>
            <person name="Brunel D."/>
            <person name="Delourme R."/>
            <person name="Renard M."/>
            <person name="Aury J.M."/>
            <person name="Adams K.L."/>
            <person name="Batley J."/>
            <person name="Snowdon R.J."/>
            <person name="Tost J."/>
            <person name="Edwards D."/>
            <person name="Zhou Y."/>
            <person name="Hua W."/>
            <person name="Sharpe A.G."/>
            <person name="Paterson A.H."/>
            <person name="Guan C."/>
            <person name="Wincker P."/>
        </authorList>
    </citation>
    <scope>NUCLEOTIDE SEQUENCE [LARGE SCALE GENOMIC DNA]</scope>
    <source>
        <strain evidence="6">cv. Darmor-bzh</strain>
    </source>
</reference>
<evidence type="ECO:0000256" key="2">
    <source>
        <dbReference type="ARBA" id="ARBA00022801"/>
    </source>
</evidence>
<dbReference type="PANTHER" id="PTHR48449:SF1">
    <property type="entry name" value="DUF1985 DOMAIN-CONTAINING PROTEIN"/>
    <property type="match status" value="1"/>
</dbReference>
<dbReference type="OMA" id="PMEWELQ"/>
<sequence length="576" mass="66420">MQEFYAVIGLRREADKDTEFEAWRNDKGFGGTLLKQNGEVDMKTIRLKHLTECKDWSRVDMVRLVYLCVICFLMAKDEKINIPHAYIRLVMDFDKLRKYPWGLHAYNLLLDSIKKARFKLKKNNYVLDGFSYALQIWFMEAIPDIGTLLGQKYKEGITSVRCQNWYGNGKVSYHDITALETALGKKAVVFPFISDTGNNDVVLVKFVWQVEEDMRTQDQLHEKVDVAVEASQDQIDGKDEVAVEGELEVSEKEEQVEPVAKRRVTRKAKDPGCESRKRQLLCQRAAEQNTCLNDQTKIFITGLFNTSFNSMKEEVKKHVDHRYDKLDSEIAQLMQTVAAAIVSRNDVPASERPQPLAMPSPRPKRKDEKLDDVEMSDFHGNLHNVSVSQSSNIDLEMGTQDYLWKTMGNLTQDSYVKGFDPSQKAKVDDPMEWELQIGPSMFTKDMSARIVGPTEWLENYKVIRFFQEIDAMLFLFRERTTLGRWKANMVAFMSRVFSNQMKCSYATFQKDKTKFKVEGLLHDYGTGQLPPHGRTGLVWDVDVSRMYVPVFVHGNHWISMCVNFVTRTIEVFDCAG</sequence>
<keyword evidence="2" id="KW-0378">Hydrolase</keyword>
<evidence type="ECO:0000313" key="5">
    <source>
        <dbReference type="EMBL" id="CDY50843.1"/>
    </source>
</evidence>
<feature type="region of interest" description="Disordered" evidence="3">
    <location>
        <begin position="345"/>
        <end position="369"/>
    </location>
</feature>
<protein>
    <submittedName>
        <fullName evidence="5">BnaC08g47890D protein</fullName>
    </submittedName>
</protein>
<keyword evidence="1" id="KW-0645">Protease</keyword>
<dbReference type="InterPro" id="IPR003653">
    <property type="entry name" value="Peptidase_C48_C"/>
</dbReference>
<evidence type="ECO:0000256" key="3">
    <source>
        <dbReference type="SAM" id="MobiDB-lite"/>
    </source>
</evidence>
<keyword evidence="6" id="KW-1185">Reference proteome</keyword>
<dbReference type="Gramene" id="CDY50843">
    <property type="protein sequence ID" value="CDY50843"/>
    <property type="gene ID" value="GSBRNA2T00097583001"/>
</dbReference>
<feature type="domain" description="Ubiquitin-like protease family profile" evidence="4">
    <location>
        <begin position="469"/>
        <end position="575"/>
    </location>
</feature>
<evidence type="ECO:0000313" key="6">
    <source>
        <dbReference type="Proteomes" id="UP000028999"/>
    </source>
</evidence>